<proteinExistence type="predicted"/>
<reference evidence="1" key="1">
    <citation type="submission" date="2015-12" db="EMBL/GenBank/DDBJ databases">
        <title>Update maize B73 reference genome by single molecule sequencing technologies.</title>
        <authorList>
            <consortium name="Maize Genome Sequencing Project"/>
            <person name="Ware D."/>
        </authorList>
    </citation>
    <scope>NUCLEOTIDE SEQUENCE</scope>
    <source>
        <tissue evidence="1">Seedling</tissue>
    </source>
</reference>
<name>K7U5S7_MAIZE</name>
<gene>
    <name evidence="1" type="ORF">ZEAMMB73_Zm00001d052195</name>
</gene>
<dbReference type="InParanoid" id="K7U5S7"/>
<evidence type="ECO:0000313" key="1">
    <source>
        <dbReference type="EMBL" id="AQK56432.1"/>
    </source>
</evidence>
<dbReference type="HOGENOM" id="CLU_2708453_0_0_1"/>
<dbReference type="EMBL" id="CM000780">
    <property type="protein sequence ID" value="AQK56432.1"/>
    <property type="molecule type" value="Genomic_DNA"/>
</dbReference>
<dbReference type="PaxDb" id="4577-GRMZM2G089017_P01"/>
<dbReference type="AlphaFoldDB" id="K7U5S7"/>
<sequence>MYWPSSPRHPRACSAMPTQRSLATIVSGSPLASVPDVHAIAKAAISLSSSIPERPYPMCGVPGLLEALQNPFM</sequence>
<protein>
    <submittedName>
        <fullName evidence="1">Uncharacterized protein</fullName>
    </submittedName>
</protein>
<organism evidence="1">
    <name type="scientific">Zea mays</name>
    <name type="common">Maize</name>
    <dbReference type="NCBI Taxonomy" id="4577"/>
    <lineage>
        <taxon>Eukaryota</taxon>
        <taxon>Viridiplantae</taxon>
        <taxon>Streptophyta</taxon>
        <taxon>Embryophyta</taxon>
        <taxon>Tracheophyta</taxon>
        <taxon>Spermatophyta</taxon>
        <taxon>Magnoliopsida</taxon>
        <taxon>Liliopsida</taxon>
        <taxon>Poales</taxon>
        <taxon>Poaceae</taxon>
        <taxon>PACMAD clade</taxon>
        <taxon>Panicoideae</taxon>
        <taxon>Andropogonodae</taxon>
        <taxon>Andropogoneae</taxon>
        <taxon>Tripsacinae</taxon>
        <taxon>Zea</taxon>
    </lineage>
</organism>
<accession>K7U5S7</accession>